<keyword evidence="1" id="KW-0812">Transmembrane</keyword>
<proteinExistence type="predicted"/>
<sequence>MIVFSAALIGALLGGVTAKKRGGKLADIAQYAAVYAIGFAIVGMLATIMIHRASL</sequence>
<keyword evidence="2" id="KW-0808">Transferase</keyword>
<keyword evidence="2" id="KW-0449">Lipoprotein</keyword>
<dbReference type="RefSeq" id="WP_132826711.1">
    <property type="nucleotide sequence ID" value="NZ_SMFP01000001.1"/>
</dbReference>
<dbReference type="GO" id="GO:0016746">
    <property type="term" value="F:acyltransferase activity"/>
    <property type="evidence" value="ECO:0007669"/>
    <property type="project" value="UniProtKB-KW"/>
</dbReference>
<protein>
    <submittedName>
        <fullName evidence="2">Apolipoprotein acyltransferase</fullName>
    </submittedName>
</protein>
<dbReference type="OrthoDB" id="7876494at2"/>
<reference evidence="2 3" key="1">
    <citation type="submission" date="2019-03" db="EMBL/GenBank/DDBJ databases">
        <authorList>
            <person name="Zhang S."/>
        </authorList>
    </citation>
    <scope>NUCLEOTIDE SEQUENCE [LARGE SCALE GENOMIC DNA]</scope>
    <source>
        <strain evidence="2 3">S4J41</strain>
    </source>
</reference>
<organism evidence="2 3">
    <name type="scientific">Antarcticimicrobium sediminis</name>
    <dbReference type="NCBI Taxonomy" id="2546227"/>
    <lineage>
        <taxon>Bacteria</taxon>
        <taxon>Pseudomonadati</taxon>
        <taxon>Pseudomonadota</taxon>
        <taxon>Alphaproteobacteria</taxon>
        <taxon>Rhodobacterales</taxon>
        <taxon>Paracoccaceae</taxon>
        <taxon>Antarcticimicrobium</taxon>
    </lineage>
</organism>
<name>A0A4R5F0R1_9RHOB</name>
<keyword evidence="3" id="KW-1185">Reference proteome</keyword>
<feature type="transmembrane region" description="Helical" evidence="1">
    <location>
        <begin position="28"/>
        <end position="50"/>
    </location>
</feature>
<keyword evidence="2" id="KW-0012">Acyltransferase</keyword>
<dbReference type="AlphaFoldDB" id="A0A4R5F0R1"/>
<comment type="caution">
    <text evidence="2">The sequence shown here is derived from an EMBL/GenBank/DDBJ whole genome shotgun (WGS) entry which is preliminary data.</text>
</comment>
<evidence type="ECO:0000313" key="2">
    <source>
        <dbReference type="EMBL" id="TDE40720.1"/>
    </source>
</evidence>
<accession>A0A4R5F0R1</accession>
<evidence type="ECO:0000256" key="1">
    <source>
        <dbReference type="SAM" id="Phobius"/>
    </source>
</evidence>
<dbReference type="Proteomes" id="UP000294662">
    <property type="component" value="Unassembled WGS sequence"/>
</dbReference>
<keyword evidence="1" id="KW-1133">Transmembrane helix</keyword>
<evidence type="ECO:0000313" key="3">
    <source>
        <dbReference type="Proteomes" id="UP000294662"/>
    </source>
</evidence>
<dbReference type="EMBL" id="SMFP01000001">
    <property type="protein sequence ID" value="TDE40720.1"/>
    <property type="molecule type" value="Genomic_DNA"/>
</dbReference>
<keyword evidence="1" id="KW-0472">Membrane</keyword>
<gene>
    <name evidence="2" type="ORF">E1B25_00430</name>
</gene>